<dbReference type="OrthoDB" id="10556072at2759"/>
<feature type="region of interest" description="Disordered" evidence="1">
    <location>
        <begin position="56"/>
        <end position="90"/>
    </location>
</feature>
<organism evidence="2 3">
    <name type="scientific">Dictyocaulus viviparus</name>
    <name type="common">Bovine lungworm</name>
    <dbReference type="NCBI Taxonomy" id="29172"/>
    <lineage>
        <taxon>Eukaryota</taxon>
        <taxon>Metazoa</taxon>
        <taxon>Ecdysozoa</taxon>
        <taxon>Nematoda</taxon>
        <taxon>Chromadorea</taxon>
        <taxon>Rhabditida</taxon>
        <taxon>Rhabditina</taxon>
        <taxon>Rhabditomorpha</taxon>
        <taxon>Strongyloidea</taxon>
        <taxon>Metastrongylidae</taxon>
        <taxon>Dictyocaulus</taxon>
    </lineage>
</organism>
<feature type="compositionally biased region" description="Polar residues" evidence="1">
    <location>
        <begin position="70"/>
        <end position="90"/>
    </location>
</feature>
<evidence type="ECO:0000313" key="2">
    <source>
        <dbReference type="EMBL" id="KJH45998.1"/>
    </source>
</evidence>
<dbReference type="EMBL" id="KN716375">
    <property type="protein sequence ID" value="KJH45998.1"/>
    <property type="molecule type" value="Genomic_DNA"/>
</dbReference>
<protein>
    <submittedName>
        <fullName evidence="2">Uncharacterized protein</fullName>
    </submittedName>
</protein>
<evidence type="ECO:0000313" key="3">
    <source>
        <dbReference type="Proteomes" id="UP000053766"/>
    </source>
</evidence>
<sequence>MDVVFKTRMCGTVAEKWWKDEMSWDDVVHSSVPRYDGDGVIDFVSQRVSLVMQLNSSEDVSNDSMDRRSSNGSLLSTGYGSTWSLSNSYL</sequence>
<keyword evidence="3" id="KW-1185">Reference proteome</keyword>
<proteinExistence type="predicted"/>
<reference evidence="2 3" key="1">
    <citation type="submission" date="2013-11" db="EMBL/GenBank/DDBJ databases">
        <title>Draft genome of the bovine lungworm Dictyocaulus viviparus.</title>
        <authorList>
            <person name="Mitreva M."/>
        </authorList>
    </citation>
    <scope>NUCLEOTIDE SEQUENCE [LARGE SCALE GENOMIC DNA]</scope>
    <source>
        <strain evidence="2 3">HannoverDv2000</strain>
    </source>
</reference>
<gene>
    <name evidence="2" type="ORF">DICVIV_07956</name>
</gene>
<dbReference type="AlphaFoldDB" id="A0A0D8XMY0"/>
<accession>A0A0D8XMY0</accession>
<dbReference type="Proteomes" id="UP000053766">
    <property type="component" value="Unassembled WGS sequence"/>
</dbReference>
<name>A0A0D8XMY0_DICVI</name>
<reference evidence="3" key="2">
    <citation type="journal article" date="2016" name="Sci. Rep.">
        <title>Dictyocaulus viviparus genome, variome and transcriptome elucidate lungworm biology and support future intervention.</title>
        <authorList>
            <person name="McNulty S.N."/>
            <person name="Strube C."/>
            <person name="Rosa B.A."/>
            <person name="Martin J.C."/>
            <person name="Tyagi R."/>
            <person name="Choi Y.J."/>
            <person name="Wang Q."/>
            <person name="Hallsworth Pepin K."/>
            <person name="Zhang X."/>
            <person name="Ozersky P."/>
            <person name="Wilson R.K."/>
            <person name="Sternberg P.W."/>
            <person name="Gasser R.B."/>
            <person name="Mitreva M."/>
        </authorList>
    </citation>
    <scope>NUCLEOTIDE SEQUENCE [LARGE SCALE GENOMIC DNA]</scope>
    <source>
        <strain evidence="3">HannoverDv2000</strain>
    </source>
</reference>
<evidence type="ECO:0000256" key="1">
    <source>
        <dbReference type="SAM" id="MobiDB-lite"/>
    </source>
</evidence>